<dbReference type="GO" id="GO:0032993">
    <property type="term" value="C:protein-DNA complex"/>
    <property type="evidence" value="ECO:0007669"/>
    <property type="project" value="TreeGrafter"/>
</dbReference>
<feature type="DNA-binding region" description="OmpR/PhoB-type" evidence="6">
    <location>
        <begin position="1"/>
        <end position="90"/>
    </location>
</feature>
<dbReference type="CDD" id="cd00383">
    <property type="entry name" value="trans_reg_C"/>
    <property type="match status" value="1"/>
</dbReference>
<keyword evidence="5" id="KW-0804">Transcription</keyword>
<dbReference type="InterPro" id="IPR016032">
    <property type="entry name" value="Sig_transdc_resp-reg_C-effctor"/>
</dbReference>
<dbReference type="Pfam" id="PF00486">
    <property type="entry name" value="Trans_reg_C"/>
    <property type="match status" value="1"/>
</dbReference>
<dbReference type="Gene3D" id="1.10.10.10">
    <property type="entry name" value="Winged helix-like DNA-binding domain superfamily/Winged helix DNA-binding domain"/>
    <property type="match status" value="1"/>
</dbReference>
<dbReference type="GO" id="GO:0000156">
    <property type="term" value="F:phosphorelay response regulator activity"/>
    <property type="evidence" value="ECO:0007669"/>
    <property type="project" value="TreeGrafter"/>
</dbReference>
<dbReference type="OrthoDB" id="5242462at2"/>
<dbReference type="EMBL" id="VCQV01000035">
    <property type="protein sequence ID" value="TWP33833.1"/>
    <property type="molecule type" value="Genomic_DNA"/>
</dbReference>
<organism evidence="8 9">
    <name type="scientific">Leekyejoonella antrihumi</name>
    <dbReference type="NCBI Taxonomy" id="1660198"/>
    <lineage>
        <taxon>Bacteria</taxon>
        <taxon>Bacillati</taxon>
        <taxon>Actinomycetota</taxon>
        <taxon>Actinomycetes</taxon>
        <taxon>Micrococcales</taxon>
        <taxon>Dermacoccaceae</taxon>
        <taxon>Leekyejoonella</taxon>
    </lineage>
</organism>
<evidence type="ECO:0000313" key="9">
    <source>
        <dbReference type="Proteomes" id="UP000320244"/>
    </source>
</evidence>
<accession>A0A563DV83</accession>
<keyword evidence="9" id="KW-1185">Reference proteome</keyword>
<keyword evidence="4 6" id="KW-0238">DNA-binding</keyword>
<evidence type="ECO:0000313" key="8">
    <source>
        <dbReference type="EMBL" id="TWP33833.1"/>
    </source>
</evidence>
<evidence type="ECO:0000256" key="2">
    <source>
        <dbReference type="ARBA" id="ARBA00023012"/>
    </source>
</evidence>
<keyword evidence="3" id="KW-0805">Transcription regulation</keyword>
<evidence type="ECO:0000259" key="7">
    <source>
        <dbReference type="PROSITE" id="PS51755"/>
    </source>
</evidence>
<name>A0A563DV83_9MICO</name>
<gene>
    <name evidence="8" type="ORF">FGL98_19835</name>
</gene>
<dbReference type="PANTHER" id="PTHR48111">
    <property type="entry name" value="REGULATOR OF RPOS"/>
    <property type="match status" value="1"/>
</dbReference>
<dbReference type="AlphaFoldDB" id="A0A563DV83"/>
<dbReference type="GO" id="GO:0006355">
    <property type="term" value="P:regulation of DNA-templated transcription"/>
    <property type="evidence" value="ECO:0007669"/>
    <property type="project" value="InterPro"/>
</dbReference>
<dbReference type="SMART" id="SM00862">
    <property type="entry name" value="Trans_reg_C"/>
    <property type="match status" value="1"/>
</dbReference>
<sequence>MAIDVDAHEARRAQELLSLTATEFALLRYLAEHQRRVLSKDELLRKVWGADFDGAAHVVELYVSYLRKKVDSGREPLIHTVRGEGYVMRPPLA</sequence>
<feature type="domain" description="OmpR/PhoB-type" evidence="7">
    <location>
        <begin position="1"/>
        <end position="90"/>
    </location>
</feature>
<protein>
    <submittedName>
        <fullName evidence="8">Winged helix-turn-helix transcriptional regulator</fullName>
    </submittedName>
</protein>
<dbReference type="PANTHER" id="PTHR48111:SF28">
    <property type="entry name" value="TRANSCRIPTIONAL REGULATORY PROTEIN TCRX-RELATED"/>
    <property type="match status" value="1"/>
</dbReference>
<comment type="caution">
    <text evidence="8">The sequence shown here is derived from an EMBL/GenBank/DDBJ whole genome shotgun (WGS) entry which is preliminary data.</text>
</comment>
<dbReference type="SUPFAM" id="SSF46894">
    <property type="entry name" value="C-terminal effector domain of the bipartite response regulators"/>
    <property type="match status" value="1"/>
</dbReference>
<keyword evidence="2" id="KW-0902">Two-component regulatory system</keyword>
<dbReference type="InterPro" id="IPR039420">
    <property type="entry name" value="WalR-like"/>
</dbReference>
<evidence type="ECO:0000256" key="1">
    <source>
        <dbReference type="ARBA" id="ARBA00022553"/>
    </source>
</evidence>
<keyword evidence="1" id="KW-0597">Phosphoprotein</keyword>
<dbReference type="InterPro" id="IPR036388">
    <property type="entry name" value="WH-like_DNA-bd_sf"/>
</dbReference>
<dbReference type="Proteomes" id="UP000320244">
    <property type="component" value="Unassembled WGS sequence"/>
</dbReference>
<dbReference type="GO" id="GO:0005829">
    <property type="term" value="C:cytosol"/>
    <property type="evidence" value="ECO:0007669"/>
    <property type="project" value="TreeGrafter"/>
</dbReference>
<dbReference type="GO" id="GO:0000976">
    <property type="term" value="F:transcription cis-regulatory region binding"/>
    <property type="evidence" value="ECO:0007669"/>
    <property type="project" value="TreeGrafter"/>
</dbReference>
<proteinExistence type="predicted"/>
<reference evidence="8 9" key="1">
    <citation type="submission" date="2019-05" db="EMBL/GenBank/DDBJ databases">
        <authorList>
            <person name="Lee S.D."/>
        </authorList>
    </citation>
    <scope>NUCLEOTIDE SEQUENCE [LARGE SCALE GENOMIC DNA]</scope>
    <source>
        <strain evidence="8 9">C5-26</strain>
    </source>
</reference>
<evidence type="ECO:0000256" key="5">
    <source>
        <dbReference type="ARBA" id="ARBA00023163"/>
    </source>
</evidence>
<evidence type="ECO:0000256" key="4">
    <source>
        <dbReference type="ARBA" id="ARBA00023125"/>
    </source>
</evidence>
<dbReference type="InterPro" id="IPR001867">
    <property type="entry name" value="OmpR/PhoB-type_DNA-bd"/>
</dbReference>
<evidence type="ECO:0000256" key="6">
    <source>
        <dbReference type="PROSITE-ProRule" id="PRU01091"/>
    </source>
</evidence>
<dbReference type="FunFam" id="1.10.10.10:FF:000005">
    <property type="entry name" value="Two-component system response regulator"/>
    <property type="match status" value="1"/>
</dbReference>
<evidence type="ECO:0000256" key="3">
    <source>
        <dbReference type="ARBA" id="ARBA00023015"/>
    </source>
</evidence>
<reference evidence="8 9" key="2">
    <citation type="submission" date="2019-08" db="EMBL/GenBank/DDBJ databases">
        <title>Jejuicoccus antrihumi gen. nov., sp. nov., a new member of the family Dermacoccaceae isolated from a cave.</title>
        <authorList>
            <person name="Schumann P."/>
            <person name="Kim I.S."/>
        </authorList>
    </citation>
    <scope>NUCLEOTIDE SEQUENCE [LARGE SCALE GENOMIC DNA]</scope>
    <source>
        <strain evidence="8 9">C5-26</strain>
    </source>
</reference>
<dbReference type="PROSITE" id="PS51755">
    <property type="entry name" value="OMPR_PHOB"/>
    <property type="match status" value="1"/>
</dbReference>